<organism evidence="2 3">
    <name type="scientific">Dreissena polymorpha</name>
    <name type="common">Zebra mussel</name>
    <name type="synonym">Mytilus polymorpha</name>
    <dbReference type="NCBI Taxonomy" id="45954"/>
    <lineage>
        <taxon>Eukaryota</taxon>
        <taxon>Metazoa</taxon>
        <taxon>Spiralia</taxon>
        <taxon>Lophotrochozoa</taxon>
        <taxon>Mollusca</taxon>
        <taxon>Bivalvia</taxon>
        <taxon>Autobranchia</taxon>
        <taxon>Heteroconchia</taxon>
        <taxon>Euheterodonta</taxon>
        <taxon>Imparidentia</taxon>
        <taxon>Neoheterodontei</taxon>
        <taxon>Myida</taxon>
        <taxon>Dreissenoidea</taxon>
        <taxon>Dreissenidae</taxon>
        <taxon>Dreissena</taxon>
    </lineage>
</organism>
<proteinExistence type="predicted"/>
<dbReference type="PANTHER" id="PTHR34410">
    <property type="entry name" value="INTRON-ENCODED HOMING ENDONUCLEASE, PUTATIVE-RELATED"/>
    <property type="match status" value="1"/>
</dbReference>
<feature type="compositionally biased region" description="Basic and acidic residues" evidence="1">
    <location>
        <begin position="64"/>
        <end position="79"/>
    </location>
</feature>
<reference evidence="2" key="1">
    <citation type="journal article" date="2019" name="bioRxiv">
        <title>The Genome of the Zebra Mussel, Dreissena polymorpha: A Resource for Invasive Species Research.</title>
        <authorList>
            <person name="McCartney M.A."/>
            <person name="Auch B."/>
            <person name="Kono T."/>
            <person name="Mallez S."/>
            <person name="Zhang Y."/>
            <person name="Obille A."/>
            <person name="Becker A."/>
            <person name="Abrahante J.E."/>
            <person name="Garbe J."/>
            <person name="Badalamenti J.P."/>
            <person name="Herman A."/>
            <person name="Mangelson H."/>
            <person name="Liachko I."/>
            <person name="Sullivan S."/>
            <person name="Sone E.D."/>
            <person name="Koren S."/>
            <person name="Silverstein K.A.T."/>
            <person name="Beckman K.B."/>
            <person name="Gohl D.M."/>
        </authorList>
    </citation>
    <scope>NUCLEOTIDE SEQUENCE</scope>
    <source>
        <strain evidence="2">Duluth1</strain>
        <tissue evidence="2">Whole animal</tissue>
    </source>
</reference>
<name>A0A9D4I857_DREPO</name>
<comment type="caution">
    <text evidence="2">The sequence shown here is derived from an EMBL/GenBank/DDBJ whole genome shotgun (WGS) entry which is preliminary data.</text>
</comment>
<dbReference type="Proteomes" id="UP000828390">
    <property type="component" value="Unassembled WGS sequence"/>
</dbReference>
<dbReference type="PANTHER" id="PTHR34410:SF2">
    <property type="entry name" value="RRNA INTRON-ENCODED HOMING ENDONUCLEASE"/>
    <property type="match status" value="1"/>
</dbReference>
<gene>
    <name evidence="2" type="ORF">DPMN_186401</name>
</gene>
<evidence type="ECO:0000313" key="2">
    <source>
        <dbReference type="EMBL" id="KAH3751825.1"/>
    </source>
</evidence>
<sequence>MKQSNVTYANSYEQCAKSRVYQLQRKYDLYKTTAYVIINVVHFLFYIQSEYSAGVCRGTRDSMHVRSTDARRPPTDHSSRSRSKLPRLDGVVRRLRRNAIIAPAARLRTPYPNRPRIGRDYPLNLSISVSGEKETNGDLVMAGLGGGVFEPPRKVRRRSDTVYYLTINDANCRSAVVAQMTPRADLGKPKFLGSGGSMVAKLKLKGVDRREPSGVEPVV</sequence>
<dbReference type="EMBL" id="JAIWYP010000010">
    <property type="protein sequence ID" value="KAH3751825.1"/>
    <property type="molecule type" value="Genomic_DNA"/>
</dbReference>
<reference evidence="2" key="2">
    <citation type="submission" date="2020-11" db="EMBL/GenBank/DDBJ databases">
        <authorList>
            <person name="McCartney M.A."/>
            <person name="Auch B."/>
            <person name="Kono T."/>
            <person name="Mallez S."/>
            <person name="Becker A."/>
            <person name="Gohl D.M."/>
            <person name="Silverstein K.A.T."/>
            <person name="Koren S."/>
            <person name="Bechman K.B."/>
            <person name="Herman A."/>
            <person name="Abrahante J.E."/>
            <person name="Garbe J."/>
        </authorList>
    </citation>
    <scope>NUCLEOTIDE SEQUENCE</scope>
    <source>
        <strain evidence="2">Duluth1</strain>
        <tissue evidence="2">Whole animal</tissue>
    </source>
</reference>
<evidence type="ECO:0000313" key="3">
    <source>
        <dbReference type="Proteomes" id="UP000828390"/>
    </source>
</evidence>
<keyword evidence="3" id="KW-1185">Reference proteome</keyword>
<dbReference type="AlphaFoldDB" id="A0A9D4I857"/>
<evidence type="ECO:0000256" key="1">
    <source>
        <dbReference type="SAM" id="MobiDB-lite"/>
    </source>
</evidence>
<accession>A0A9D4I857</accession>
<feature type="region of interest" description="Disordered" evidence="1">
    <location>
        <begin position="64"/>
        <end position="86"/>
    </location>
</feature>
<protein>
    <submittedName>
        <fullName evidence="2">Uncharacterized protein</fullName>
    </submittedName>
</protein>